<comment type="caution">
    <text evidence="1">The sequence shown here is derived from an EMBL/GenBank/DDBJ whole genome shotgun (WGS) entry which is preliminary data.</text>
</comment>
<accession>W1ITW9</accession>
<sequence length="49" mass="5735">MRLANEITHLFNILMGIIYGEQLKIIIGGLIYRWHDEQFCQSGIHFLST</sequence>
<keyword evidence="2" id="KW-1185">Reference proteome</keyword>
<dbReference type="AlphaFoldDB" id="W1ITW9"/>
<name>W1ITW9_9GAMM</name>
<evidence type="ECO:0000313" key="2">
    <source>
        <dbReference type="Proteomes" id="UP000019202"/>
    </source>
</evidence>
<dbReference type="Proteomes" id="UP000019202">
    <property type="component" value="Unassembled WGS sequence"/>
</dbReference>
<proteinExistence type="predicted"/>
<reference evidence="1" key="1">
    <citation type="submission" date="2013-11" db="EMBL/GenBank/DDBJ databases">
        <title>Draft genome sequence and annotation of the entomopathogenic bacteria, Xenorhabdus cabanillasi strain JM26 and Xenorhabdus szentirmai strain DSM 16338.</title>
        <authorList>
            <person name="Gualtieri M."/>
            <person name="Ogier J.C."/>
            <person name="Pages S."/>
            <person name="Givaudan A."/>
            <person name="Gaudriault S."/>
        </authorList>
    </citation>
    <scope>NUCLEOTIDE SEQUENCE [LARGE SCALE GENOMIC DNA]</scope>
    <source>
        <strain evidence="1">DSM 16338</strain>
    </source>
</reference>
<protein>
    <submittedName>
        <fullName evidence="1">Uncharacterized protein</fullName>
    </submittedName>
</protein>
<evidence type="ECO:0000313" key="1">
    <source>
        <dbReference type="EMBL" id="CDL81907.1"/>
    </source>
</evidence>
<organism evidence="1 2">
    <name type="scientific">Xenorhabdus szentirmaii DSM 16338</name>
    <dbReference type="NCBI Taxonomy" id="1427518"/>
    <lineage>
        <taxon>Bacteria</taxon>
        <taxon>Pseudomonadati</taxon>
        <taxon>Pseudomonadota</taxon>
        <taxon>Gammaproteobacteria</taxon>
        <taxon>Enterobacterales</taxon>
        <taxon>Morganellaceae</taxon>
        <taxon>Xenorhabdus</taxon>
    </lineage>
</organism>
<gene>
    <name evidence="1" type="ORF">XSR1_170031</name>
</gene>
<dbReference type="EMBL" id="CBXF010000074">
    <property type="protein sequence ID" value="CDL81907.1"/>
    <property type="molecule type" value="Genomic_DNA"/>
</dbReference>